<organism evidence="2 3">
    <name type="scientific">Gilliamella apis</name>
    <dbReference type="NCBI Taxonomy" id="1970738"/>
    <lineage>
        <taxon>Bacteria</taxon>
        <taxon>Pseudomonadati</taxon>
        <taxon>Pseudomonadota</taxon>
        <taxon>Gammaproteobacteria</taxon>
        <taxon>Orbales</taxon>
        <taxon>Orbaceae</taxon>
        <taxon>Gilliamella</taxon>
    </lineage>
</organism>
<dbReference type="OrthoDB" id="79849at2"/>
<evidence type="ECO:0000313" key="2">
    <source>
        <dbReference type="EMBL" id="PXY91750.1"/>
    </source>
</evidence>
<protein>
    <recommendedName>
        <fullName evidence="1">Bacteriophage tail tape measure C-terminal domain-containing protein</fullName>
    </recommendedName>
</protein>
<evidence type="ECO:0000313" key="3">
    <source>
        <dbReference type="Proteomes" id="UP000247673"/>
    </source>
</evidence>
<name>A0A2V4DNR5_9GAMM</name>
<sequence length="55" mass="5964">MNSISHSLTELVTTGKMDFKSLTKSILTNIIEIINKLLVALAIQTSMKWIGMGGA</sequence>
<comment type="caution">
    <text evidence="2">The sequence shown here is derived from an EMBL/GenBank/DDBJ whole genome shotgun (WGS) entry which is preliminary data.</text>
</comment>
<dbReference type="EMBL" id="QGLO01000004">
    <property type="protein sequence ID" value="PXY91750.1"/>
    <property type="molecule type" value="Genomic_DNA"/>
</dbReference>
<dbReference type="RefSeq" id="WP_110447683.1">
    <property type="nucleotide sequence ID" value="NZ_CP132381.1"/>
</dbReference>
<reference evidence="2 3" key="1">
    <citation type="submission" date="2018-05" db="EMBL/GenBank/DDBJ databases">
        <title>Reference genomes for bee gut microbiota database.</title>
        <authorList>
            <person name="Ellegaard K.M."/>
        </authorList>
    </citation>
    <scope>NUCLEOTIDE SEQUENCE [LARGE SCALE GENOMIC DNA]</scope>
    <source>
        <strain evidence="2 3">ESL0172</strain>
    </source>
</reference>
<feature type="domain" description="Bacteriophage tail tape measure C-terminal" evidence="1">
    <location>
        <begin position="1"/>
        <end position="44"/>
    </location>
</feature>
<accession>A0A2V4DNR5</accession>
<dbReference type="AlphaFoldDB" id="A0A2V4DNR5"/>
<dbReference type="Proteomes" id="UP000247673">
    <property type="component" value="Unassembled WGS sequence"/>
</dbReference>
<dbReference type="InterPro" id="IPR006431">
    <property type="entry name" value="Phage_tape_meas_C"/>
</dbReference>
<proteinExistence type="predicted"/>
<keyword evidence="3" id="KW-1185">Reference proteome</keyword>
<evidence type="ECO:0000259" key="1">
    <source>
        <dbReference type="Pfam" id="PF09718"/>
    </source>
</evidence>
<dbReference type="Pfam" id="PF09718">
    <property type="entry name" value="Tape_meas_lam_C"/>
    <property type="match status" value="1"/>
</dbReference>
<gene>
    <name evidence="2" type="ORF">DKK78_05375</name>
</gene>